<dbReference type="EMBL" id="LR746267">
    <property type="protein sequence ID" value="CAA7394853.1"/>
    <property type="molecule type" value="Genomic_DNA"/>
</dbReference>
<feature type="region of interest" description="Disordered" evidence="1">
    <location>
        <begin position="16"/>
        <end position="39"/>
    </location>
</feature>
<evidence type="ECO:0000313" key="2">
    <source>
        <dbReference type="EMBL" id="CAA7394853.1"/>
    </source>
</evidence>
<keyword evidence="3" id="KW-1185">Reference proteome</keyword>
<feature type="compositionally biased region" description="Low complexity" evidence="1">
    <location>
        <begin position="16"/>
        <end position="32"/>
    </location>
</feature>
<dbReference type="Proteomes" id="UP000663760">
    <property type="component" value="Chromosome 4"/>
</dbReference>
<dbReference type="OrthoDB" id="1915244at2759"/>
<dbReference type="SUPFAM" id="SSF74650">
    <property type="entry name" value="Galactose mutarotase-like"/>
    <property type="match status" value="1"/>
</dbReference>
<dbReference type="GO" id="GO:0005737">
    <property type="term" value="C:cytoplasm"/>
    <property type="evidence" value="ECO:0007669"/>
    <property type="project" value="TreeGrafter"/>
</dbReference>
<dbReference type="GO" id="GO:0030246">
    <property type="term" value="F:carbohydrate binding"/>
    <property type="evidence" value="ECO:0007669"/>
    <property type="project" value="InterPro"/>
</dbReference>
<dbReference type="GO" id="GO:0047938">
    <property type="term" value="F:glucose-6-phosphate 1-epimerase activity"/>
    <property type="evidence" value="ECO:0007669"/>
    <property type="project" value="TreeGrafter"/>
</dbReference>
<name>A0A7I8KB18_SPIIN</name>
<dbReference type="InterPro" id="IPR011013">
    <property type="entry name" value="Gal_mutarotase_sf_dom"/>
</dbReference>
<sequence>MASLLPLRVPKPSSLTRAAAAAASSPPSTAALRPPPPEALEQQFGRKGIKFADHGGVPTVELTVRNGSSLTLQVPDGLVTSYRPKVYWRDDSFEEVLHTVAAPPASGGGGPAIKGGVGLVLNDISKADGSPWSASCWTVKDVDSDSIDAVQVELSCKDSASSLEITYVVSLYPLSMATAVLVKNKGSEPVKLTSAMLSHLKSRSRRGSAVRGLTGCSYAAHPPPASAFGLISPAEAVEQEAGGGGLAELLGSVFSGGGGDGAGGRGSWKVEDNVYTVLKGKLSRVYAAPPAERLKRIYSTPPSKYETIDQGSGLGFRVIRMGYEDIYLASPGDSSHKHGEDYFICTGPASMLVPVLVNPGQVWKGAQVIEHDNL</sequence>
<organism evidence="2 3">
    <name type="scientific">Spirodela intermedia</name>
    <name type="common">Intermediate duckweed</name>
    <dbReference type="NCBI Taxonomy" id="51605"/>
    <lineage>
        <taxon>Eukaryota</taxon>
        <taxon>Viridiplantae</taxon>
        <taxon>Streptophyta</taxon>
        <taxon>Embryophyta</taxon>
        <taxon>Tracheophyta</taxon>
        <taxon>Spermatophyta</taxon>
        <taxon>Magnoliopsida</taxon>
        <taxon>Liliopsida</taxon>
        <taxon>Araceae</taxon>
        <taxon>Lemnoideae</taxon>
        <taxon>Spirodela</taxon>
    </lineage>
</organism>
<protein>
    <submittedName>
        <fullName evidence="2">Uncharacterized protein</fullName>
    </submittedName>
</protein>
<evidence type="ECO:0000313" key="3">
    <source>
        <dbReference type="Proteomes" id="UP000663760"/>
    </source>
</evidence>
<gene>
    <name evidence="2" type="ORF">SI8410_04005514</name>
</gene>
<reference evidence="2" key="1">
    <citation type="submission" date="2020-02" db="EMBL/GenBank/DDBJ databases">
        <authorList>
            <person name="Scholz U."/>
            <person name="Mascher M."/>
            <person name="Fiebig A."/>
        </authorList>
    </citation>
    <scope>NUCLEOTIDE SEQUENCE</scope>
</reference>
<dbReference type="PANTHER" id="PTHR11122:SF18">
    <property type="entry name" value="PHOTOSYNTHETIC NDH SUBUNIT OF SUBCOMPLEX B 2, CHLOROPLASTIC"/>
    <property type="match status" value="1"/>
</dbReference>
<accession>A0A7I8KB18</accession>
<proteinExistence type="predicted"/>
<dbReference type="GO" id="GO:0005975">
    <property type="term" value="P:carbohydrate metabolic process"/>
    <property type="evidence" value="ECO:0007669"/>
    <property type="project" value="InterPro"/>
</dbReference>
<dbReference type="Gene3D" id="2.70.98.10">
    <property type="match status" value="1"/>
</dbReference>
<dbReference type="PANTHER" id="PTHR11122">
    <property type="entry name" value="APOSPORY-ASSOCIATED PROTEIN C-RELATED"/>
    <property type="match status" value="1"/>
</dbReference>
<dbReference type="AlphaFoldDB" id="A0A7I8KB18"/>
<dbReference type="InterPro" id="IPR014718">
    <property type="entry name" value="GH-type_carb-bd"/>
</dbReference>
<evidence type="ECO:0000256" key="1">
    <source>
        <dbReference type="SAM" id="MobiDB-lite"/>
    </source>
</evidence>